<reference evidence="2 3" key="1">
    <citation type="journal article" date="2009" name="PLoS Genet.">
        <title>The genome of Nectria haematococca: contribution of supernumerary chromosomes to gene expansion.</title>
        <authorList>
            <person name="Coleman J.J."/>
            <person name="Rounsley S.D."/>
            <person name="Rodriguez-Carres M."/>
            <person name="Kuo A."/>
            <person name="Wasmann C.C."/>
            <person name="Grimwood J."/>
            <person name="Schmutz J."/>
            <person name="Taga M."/>
            <person name="White G.J."/>
            <person name="Zhou S."/>
            <person name="Schwartz D.C."/>
            <person name="Freitag M."/>
            <person name="Ma L.J."/>
            <person name="Danchin E.G."/>
            <person name="Henrissat B."/>
            <person name="Coutinho P.M."/>
            <person name="Nelson D.R."/>
            <person name="Straney D."/>
            <person name="Napoli C.A."/>
            <person name="Barker B.M."/>
            <person name="Gribskov M."/>
            <person name="Rep M."/>
            <person name="Kroken S."/>
            <person name="Molnar I."/>
            <person name="Rensing C."/>
            <person name="Kennell J.C."/>
            <person name="Zamora J."/>
            <person name="Farman M.L."/>
            <person name="Selker E.U."/>
            <person name="Salamov A."/>
            <person name="Shapiro H."/>
            <person name="Pangilinan J."/>
            <person name="Lindquist E."/>
            <person name="Lamers C."/>
            <person name="Grigoriev I.V."/>
            <person name="Geiser D.M."/>
            <person name="Covert S.F."/>
            <person name="Temporini E."/>
            <person name="Vanetten H.D."/>
        </authorList>
    </citation>
    <scope>NUCLEOTIDE SEQUENCE [LARGE SCALE GENOMIC DNA]</scope>
    <source>
        <strain evidence="3">ATCC MYA-4622 / CBS 123669 / FGSC 9596 / NRRL 45880 / 77-13-4</strain>
    </source>
</reference>
<accession>C7ZL52</accession>
<proteinExistence type="predicted"/>
<feature type="transmembrane region" description="Helical" evidence="1">
    <location>
        <begin position="49"/>
        <end position="71"/>
    </location>
</feature>
<sequence>MAPPRPYMYNYGDGPQPPPPPPYGYYPPYQTHVVVTPPRQDRRRSCARFVVSTARQFSLIIPFVIVILSIWWSFRYQVCPSDAAVGHPCSWLLWLSLPITQAIASAIWSIAMIISARRALHHMSHVPTPVNAAVQLVLAIGATVCFALLVYHMETYDYWTRYTEGGMAALLAMLFIVNWILFIWTLKEIKEDRQQRQHANSHIPI</sequence>
<feature type="transmembrane region" description="Helical" evidence="1">
    <location>
        <begin position="165"/>
        <end position="186"/>
    </location>
</feature>
<evidence type="ECO:0000256" key="1">
    <source>
        <dbReference type="SAM" id="Phobius"/>
    </source>
</evidence>
<dbReference type="RefSeq" id="XP_003040967.1">
    <property type="nucleotide sequence ID" value="XM_003040921.1"/>
</dbReference>
<keyword evidence="3" id="KW-1185">Reference proteome</keyword>
<evidence type="ECO:0000313" key="2">
    <source>
        <dbReference type="EMBL" id="EEU35254.1"/>
    </source>
</evidence>
<evidence type="ECO:0008006" key="4">
    <source>
        <dbReference type="Google" id="ProtNLM"/>
    </source>
</evidence>
<name>C7ZL52_FUSV7</name>
<organism evidence="2 3">
    <name type="scientific">Fusarium vanettenii (strain ATCC MYA-4622 / CBS 123669 / FGSC 9596 / NRRL 45880 / 77-13-4)</name>
    <name type="common">Fusarium solani subsp. pisi</name>
    <dbReference type="NCBI Taxonomy" id="660122"/>
    <lineage>
        <taxon>Eukaryota</taxon>
        <taxon>Fungi</taxon>
        <taxon>Dikarya</taxon>
        <taxon>Ascomycota</taxon>
        <taxon>Pezizomycotina</taxon>
        <taxon>Sordariomycetes</taxon>
        <taxon>Hypocreomycetidae</taxon>
        <taxon>Hypocreales</taxon>
        <taxon>Nectriaceae</taxon>
        <taxon>Fusarium</taxon>
        <taxon>Fusarium solani species complex</taxon>
        <taxon>Fusarium vanettenii</taxon>
    </lineage>
</organism>
<evidence type="ECO:0000313" key="3">
    <source>
        <dbReference type="Proteomes" id="UP000005206"/>
    </source>
</evidence>
<dbReference type="GeneID" id="9675362"/>
<dbReference type="AlphaFoldDB" id="C7ZL52"/>
<keyword evidence="1" id="KW-0472">Membrane</keyword>
<keyword evidence="1" id="KW-1133">Transmembrane helix</keyword>
<dbReference type="HOGENOM" id="CLU_1315454_0_0_1"/>
<gene>
    <name evidence="2" type="ORF">NECHADRAFT_88064</name>
</gene>
<dbReference type="KEGG" id="nhe:NECHADRAFT_88064"/>
<protein>
    <recommendedName>
        <fullName evidence="4">MARVEL domain-containing protein</fullName>
    </recommendedName>
</protein>
<feature type="transmembrane region" description="Helical" evidence="1">
    <location>
        <begin position="91"/>
        <end position="111"/>
    </location>
</feature>
<dbReference type="eggNOG" id="ENOG502RAD6">
    <property type="taxonomic scope" value="Eukaryota"/>
</dbReference>
<dbReference type="Proteomes" id="UP000005206">
    <property type="component" value="Chromosome 13"/>
</dbReference>
<dbReference type="VEuPathDB" id="FungiDB:NECHADRAFT_88064"/>
<dbReference type="STRING" id="660122.C7ZL52"/>
<dbReference type="EMBL" id="GG698943">
    <property type="protein sequence ID" value="EEU35254.1"/>
    <property type="molecule type" value="Genomic_DNA"/>
</dbReference>
<dbReference type="OrthoDB" id="4813295at2759"/>
<keyword evidence="1" id="KW-0812">Transmembrane</keyword>
<dbReference type="InParanoid" id="C7ZL52"/>
<dbReference type="OMA" id="FGMELCF"/>
<feature type="transmembrane region" description="Helical" evidence="1">
    <location>
        <begin position="132"/>
        <end position="153"/>
    </location>
</feature>